<keyword evidence="1" id="KW-0175">Coiled coil</keyword>
<name>A0ABW3IGG6_9FLAO</name>
<accession>A0ABW3IGG6</accession>
<dbReference type="PANTHER" id="PTHR30386">
    <property type="entry name" value="MEMBRANE FUSION SUBUNIT OF EMRAB-TOLC MULTIDRUG EFFLUX PUMP"/>
    <property type="match status" value="1"/>
</dbReference>
<evidence type="ECO:0000313" key="3">
    <source>
        <dbReference type="EMBL" id="MFD0976875.1"/>
    </source>
</evidence>
<keyword evidence="2" id="KW-0472">Membrane</keyword>
<reference evidence="4" key="1">
    <citation type="journal article" date="2019" name="Int. J. Syst. Evol. Microbiol.">
        <title>The Global Catalogue of Microorganisms (GCM) 10K type strain sequencing project: providing services to taxonomists for standard genome sequencing and annotation.</title>
        <authorList>
            <consortium name="The Broad Institute Genomics Platform"/>
            <consortium name="The Broad Institute Genome Sequencing Center for Infectious Disease"/>
            <person name="Wu L."/>
            <person name="Ma J."/>
        </authorList>
    </citation>
    <scope>NUCLEOTIDE SEQUENCE [LARGE SCALE GENOMIC DNA]</scope>
    <source>
        <strain evidence="4">CCUG 60898</strain>
    </source>
</reference>
<keyword evidence="2" id="KW-1133">Transmembrane helix</keyword>
<gene>
    <name evidence="3" type="ORF">ACFQ1G_08735</name>
</gene>
<dbReference type="SUPFAM" id="SSF51230">
    <property type="entry name" value="Single hybrid motif"/>
    <property type="match status" value="1"/>
</dbReference>
<dbReference type="InterPro" id="IPR011053">
    <property type="entry name" value="Single_hybrid_motif"/>
</dbReference>
<dbReference type="SUPFAM" id="SSF56954">
    <property type="entry name" value="Outer membrane efflux proteins (OEP)"/>
    <property type="match status" value="1"/>
</dbReference>
<protein>
    <submittedName>
        <fullName evidence="3">HlyD family secretion protein</fullName>
    </submittedName>
</protein>
<dbReference type="RefSeq" id="WP_380738671.1">
    <property type="nucleotide sequence ID" value="NZ_JBHTJP010000034.1"/>
</dbReference>
<dbReference type="Gene3D" id="2.40.50.100">
    <property type="match status" value="1"/>
</dbReference>
<feature type="transmembrane region" description="Helical" evidence="2">
    <location>
        <begin position="32"/>
        <end position="52"/>
    </location>
</feature>
<dbReference type="Proteomes" id="UP001597100">
    <property type="component" value="Unassembled WGS sequence"/>
</dbReference>
<sequence length="452" mass="51513">MLNISKYSVEDRVNLEDFDSGKKAFHKRHYKYFNRFLLGISLFLLIILFLPWTQNVSGSGYVTTLMPEHRPQTIQSPIPGRIEKWFVQEGQLVQKGDTILHISEVKGEYFDPLLLERTGEQLQAKSGSVDSYSDKITALSNQIQALGEERALKAQQARNKLMQAGLKVESDSIDLEAARANFEIAQTQLKRTEQLQQEGLKALPDLEEKRQKVQDARAKLISQENKLLASRNELINAELEINRVGAEYNDKISKARSDLSTARSSQYDAAAQVSKLQNDYSNYSIRNQMYYVLAPQKGYINKALKAGIGESFKEGEKLVEIMPAEYELAVETYVRPIDVPLLHKGEKVRVQFDGWPSIVFRGWENLSYGTYGSRIVAVDNFISKNGKYRVLLVPDPDDHPWPKGIRIGSGATTLALLKDVPIWYEIWRNLNGFPPDYYDPEVADENFKKDQK</sequence>
<proteinExistence type="predicted"/>
<organism evidence="3 4">
    <name type="scientific">Salinimicrobium gaetbulicola</name>
    <dbReference type="NCBI Taxonomy" id="999702"/>
    <lineage>
        <taxon>Bacteria</taxon>
        <taxon>Pseudomonadati</taxon>
        <taxon>Bacteroidota</taxon>
        <taxon>Flavobacteriia</taxon>
        <taxon>Flavobacteriales</taxon>
        <taxon>Flavobacteriaceae</taxon>
        <taxon>Salinimicrobium</taxon>
    </lineage>
</organism>
<comment type="caution">
    <text evidence="3">The sequence shown here is derived from an EMBL/GenBank/DDBJ whole genome shotgun (WGS) entry which is preliminary data.</text>
</comment>
<keyword evidence="4" id="KW-1185">Reference proteome</keyword>
<evidence type="ECO:0000256" key="1">
    <source>
        <dbReference type="SAM" id="Coils"/>
    </source>
</evidence>
<evidence type="ECO:0000256" key="2">
    <source>
        <dbReference type="SAM" id="Phobius"/>
    </source>
</evidence>
<evidence type="ECO:0000313" key="4">
    <source>
        <dbReference type="Proteomes" id="UP001597100"/>
    </source>
</evidence>
<dbReference type="InterPro" id="IPR050739">
    <property type="entry name" value="MFP"/>
</dbReference>
<feature type="coiled-coil region" evidence="1">
    <location>
        <begin position="175"/>
        <end position="240"/>
    </location>
</feature>
<dbReference type="PANTHER" id="PTHR30386:SF18">
    <property type="entry name" value="INNER MEMBRANE PROTEIN YIAV-RELATED"/>
    <property type="match status" value="1"/>
</dbReference>
<keyword evidence="2" id="KW-0812">Transmembrane</keyword>
<dbReference type="EMBL" id="JBHTJP010000034">
    <property type="protein sequence ID" value="MFD0976875.1"/>
    <property type="molecule type" value="Genomic_DNA"/>
</dbReference>